<evidence type="ECO:0000256" key="4">
    <source>
        <dbReference type="ARBA" id="ARBA00023136"/>
    </source>
</evidence>
<dbReference type="InterPro" id="IPR011701">
    <property type="entry name" value="MFS"/>
</dbReference>
<dbReference type="HOGENOM" id="CLU_893327_0_0_4"/>
<name>A0A0B6S4P7_BURPL</name>
<evidence type="ECO:0000313" key="7">
    <source>
        <dbReference type="EMBL" id="AJK49334.1"/>
    </source>
</evidence>
<organism evidence="7 8">
    <name type="scientific">Burkholderia plantarii</name>
    <dbReference type="NCBI Taxonomy" id="41899"/>
    <lineage>
        <taxon>Bacteria</taxon>
        <taxon>Pseudomonadati</taxon>
        <taxon>Pseudomonadota</taxon>
        <taxon>Betaproteobacteria</taxon>
        <taxon>Burkholderiales</taxon>
        <taxon>Burkholderiaceae</taxon>
        <taxon>Burkholderia</taxon>
    </lineage>
</organism>
<accession>A0A0B6S4P7</accession>
<dbReference type="Pfam" id="PF07690">
    <property type="entry name" value="MFS_1"/>
    <property type="match status" value="1"/>
</dbReference>
<evidence type="ECO:0000256" key="2">
    <source>
        <dbReference type="ARBA" id="ARBA00022692"/>
    </source>
</evidence>
<dbReference type="GO" id="GO:0022857">
    <property type="term" value="F:transmembrane transporter activity"/>
    <property type="evidence" value="ECO:0007669"/>
    <property type="project" value="InterPro"/>
</dbReference>
<keyword evidence="4 5" id="KW-0472">Membrane</keyword>
<dbReference type="GO" id="GO:0016020">
    <property type="term" value="C:membrane"/>
    <property type="evidence" value="ECO:0007669"/>
    <property type="project" value="UniProtKB-SubCell"/>
</dbReference>
<comment type="subcellular location">
    <subcellularLocation>
        <location evidence="1">Membrane</location>
        <topology evidence="1">Multi-pass membrane protein</topology>
    </subcellularLocation>
</comment>
<gene>
    <name evidence="7" type="ORF">BGL_2c12630</name>
</gene>
<evidence type="ECO:0000313" key="8">
    <source>
        <dbReference type="Proteomes" id="UP000031838"/>
    </source>
</evidence>
<sequence>MHERIAQMDTLGGSLLAGLFVAYLDRLALSVALRSIARDFGFAGPNMAATASWPPTAFLIGYAVANVLGGALPRRRDPKYVAAWTFALWSVATFHIGMTNSITVLLICRVLLGIGEGIYWPQQSRFATAWFAPNERTEANAVIQYYGQFLALAIGFMLLTPLYDASGRRVLFYIAGGLGLLVIVPLYLAMLKPQSEARYPPPKRGSIASKLMPGALAARPMARRAASPSARQPLPRGFAFSALPIAIRSRRGHRSHGRYLPERADQIRELLALARFPNVFVKLVAGAPYRSFPPLRFAFSVNDHGCAIICC</sequence>
<protein>
    <submittedName>
        <fullName evidence="7">MFS transporter, glucarate transport</fullName>
    </submittedName>
</protein>
<reference evidence="7 8" key="2">
    <citation type="journal article" date="2016" name="Appl. Microbiol. Biotechnol.">
        <title>Mutations improving production and secretion of extracellular lipase by Burkholderia glumae PG1.</title>
        <authorList>
            <person name="Knapp A."/>
            <person name="Voget S."/>
            <person name="Gao R."/>
            <person name="Zaburannyi N."/>
            <person name="Krysciak D."/>
            <person name="Breuer M."/>
            <person name="Hauer B."/>
            <person name="Streit W.R."/>
            <person name="Muller R."/>
            <person name="Daniel R."/>
            <person name="Jaeger K.E."/>
        </authorList>
    </citation>
    <scope>NUCLEOTIDE SEQUENCE [LARGE SCALE GENOMIC DNA]</scope>
    <source>
        <strain evidence="7 8">PG1</strain>
    </source>
</reference>
<reference evidence="8" key="1">
    <citation type="submission" date="2011-03" db="EMBL/GenBank/DDBJ databases">
        <authorList>
            <person name="Voget S."/>
            <person name="Streit W.R."/>
            <person name="Jaeger K.E."/>
            <person name="Daniel R."/>
        </authorList>
    </citation>
    <scope>NUCLEOTIDE SEQUENCE [LARGE SCALE GENOMIC DNA]</scope>
    <source>
        <strain evidence="8">PG1</strain>
    </source>
</reference>
<feature type="transmembrane region" description="Helical" evidence="5">
    <location>
        <begin position="143"/>
        <end position="163"/>
    </location>
</feature>
<feature type="transmembrane region" description="Helical" evidence="5">
    <location>
        <begin position="170"/>
        <end position="190"/>
    </location>
</feature>
<dbReference type="AlphaFoldDB" id="A0A0B6S4P7"/>
<dbReference type="SUPFAM" id="SSF103473">
    <property type="entry name" value="MFS general substrate transporter"/>
    <property type="match status" value="1"/>
</dbReference>
<dbReference type="PANTHER" id="PTHR11662:SF399">
    <property type="entry name" value="FI19708P1-RELATED"/>
    <property type="match status" value="1"/>
</dbReference>
<keyword evidence="2 5" id="KW-0812">Transmembrane</keyword>
<evidence type="ECO:0000256" key="5">
    <source>
        <dbReference type="SAM" id="Phobius"/>
    </source>
</evidence>
<feature type="transmembrane region" description="Helical" evidence="5">
    <location>
        <begin position="84"/>
        <end position="112"/>
    </location>
</feature>
<dbReference type="Proteomes" id="UP000031838">
    <property type="component" value="Chromosome 2"/>
</dbReference>
<evidence type="ECO:0000256" key="1">
    <source>
        <dbReference type="ARBA" id="ARBA00004141"/>
    </source>
</evidence>
<evidence type="ECO:0000256" key="3">
    <source>
        <dbReference type="ARBA" id="ARBA00022989"/>
    </source>
</evidence>
<keyword evidence="3 5" id="KW-1133">Transmembrane helix</keyword>
<dbReference type="RefSeq" id="WP_063931987.1">
    <property type="nucleotide sequence ID" value="NZ_CP002581.1"/>
</dbReference>
<dbReference type="InterPro" id="IPR020846">
    <property type="entry name" value="MFS_dom"/>
</dbReference>
<dbReference type="InterPro" id="IPR036259">
    <property type="entry name" value="MFS_trans_sf"/>
</dbReference>
<evidence type="ECO:0000259" key="6">
    <source>
        <dbReference type="PROSITE" id="PS50850"/>
    </source>
</evidence>
<keyword evidence="8" id="KW-1185">Reference proteome</keyword>
<feature type="transmembrane region" description="Helical" evidence="5">
    <location>
        <begin position="54"/>
        <end position="72"/>
    </location>
</feature>
<dbReference type="KEGG" id="bgp:BGL_2c12630"/>
<proteinExistence type="predicted"/>
<dbReference type="PROSITE" id="PS50850">
    <property type="entry name" value="MFS"/>
    <property type="match status" value="1"/>
</dbReference>
<dbReference type="PANTHER" id="PTHR11662">
    <property type="entry name" value="SOLUTE CARRIER FAMILY 17"/>
    <property type="match status" value="1"/>
</dbReference>
<dbReference type="EMBL" id="CP002581">
    <property type="protein sequence ID" value="AJK49334.1"/>
    <property type="molecule type" value="Genomic_DNA"/>
</dbReference>
<dbReference type="InterPro" id="IPR050382">
    <property type="entry name" value="MFS_Na/Anion_cotransporter"/>
</dbReference>
<dbReference type="Gene3D" id="1.20.1250.20">
    <property type="entry name" value="MFS general substrate transporter like domains"/>
    <property type="match status" value="1"/>
</dbReference>
<feature type="domain" description="Major facilitator superfamily (MFS) profile" evidence="6">
    <location>
        <begin position="11"/>
        <end position="311"/>
    </location>
</feature>